<evidence type="ECO:0000259" key="10">
    <source>
        <dbReference type="Pfam" id="PF04290"/>
    </source>
</evidence>
<evidence type="ECO:0000256" key="1">
    <source>
        <dbReference type="ARBA" id="ARBA00004429"/>
    </source>
</evidence>
<evidence type="ECO:0000256" key="9">
    <source>
        <dbReference type="SAM" id="Phobius"/>
    </source>
</evidence>
<dbReference type="PANTHER" id="PTHR35011:SF2">
    <property type="entry name" value="2,3-DIKETO-L-GULONATE TRAP TRANSPORTER SMALL PERMEASE PROTEIN YIAM"/>
    <property type="match status" value="1"/>
</dbReference>
<evidence type="ECO:0000256" key="2">
    <source>
        <dbReference type="ARBA" id="ARBA00022448"/>
    </source>
</evidence>
<keyword evidence="6 9" id="KW-1133">Transmembrane helix</keyword>
<dbReference type="PANTHER" id="PTHR35011">
    <property type="entry name" value="2,3-DIKETO-L-GULONATE TRAP TRANSPORTER SMALL PERMEASE PROTEIN YIAM"/>
    <property type="match status" value="1"/>
</dbReference>
<evidence type="ECO:0000256" key="6">
    <source>
        <dbReference type="ARBA" id="ARBA00022989"/>
    </source>
</evidence>
<evidence type="ECO:0000256" key="4">
    <source>
        <dbReference type="ARBA" id="ARBA00022519"/>
    </source>
</evidence>
<feature type="transmembrane region" description="Helical" evidence="9">
    <location>
        <begin position="93"/>
        <end position="114"/>
    </location>
</feature>
<comment type="similarity">
    <text evidence="8">Belongs to the TRAP transporter small permease family.</text>
</comment>
<evidence type="ECO:0000256" key="8">
    <source>
        <dbReference type="ARBA" id="ARBA00038436"/>
    </source>
</evidence>
<protein>
    <submittedName>
        <fullName evidence="11">TRAP transporter small permease</fullName>
    </submittedName>
</protein>
<evidence type="ECO:0000256" key="3">
    <source>
        <dbReference type="ARBA" id="ARBA00022475"/>
    </source>
</evidence>
<comment type="caution">
    <text evidence="11">The sequence shown here is derived from an EMBL/GenBank/DDBJ whole genome shotgun (WGS) entry which is preliminary data.</text>
</comment>
<feature type="transmembrane region" description="Helical" evidence="9">
    <location>
        <begin position="21"/>
        <end position="42"/>
    </location>
</feature>
<dbReference type="Proteomes" id="UP001254848">
    <property type="component" value="Unassembled WGS sequence"/>
</dbReference>
<keyword evidence="7 9" id="KW-0472">Membrane</keyword>
<reference evidence="11 12" key="1">
    <citation type="submission" date="2023-07" db="EMBL/GenBank/DDBJ databases">
        <title>The novel representative of Negativicutes class, Anaeroselena agilis gen. nov. sp. nov.</title>
        <authorList>
            <person name="Prokofeva M.I."/>
            <person name="Elcheninov A.G."/>
            <person name="Klyukina A."/>
            <person name="Kublanov I.V."/>
            <person name="Frolov E.N."/>
            <person name="Podosokorskaya O.A."/>
        </authorList>
    </citation>
    <scope>NUCLEOTIDE SEQUENCE [LARGE SCALE GENOMIC DNA]</scope>
    <source>
        <strain evidence="11 12">4137-cl</strain>
    </source>
</reference>
<gene>
    <name evidence="11" type="ORF">Q4T40_16855</name>
</gene>
<dbReference type="InterPro" id="IPR055348">
    <property type="entry name" value="DctQ"/>
</dbReference>
<organism evidence="11 12">
    <name type="scientific">Anaeroselena agilis</name>
    <dbReference type="NCBI Taxonomy" id="3063788"/>
    <lineage>
        <taxon>Bacteria</taxon>
        <taxon>Bacillati</taxon>
        <taxon>Bacillota</taxon>
        <taxon>Negativicutes</taxon>
        <taxon>Acetonemataceae</taxon>
        <taxon>Anaeroselena</taxon>
    </lineage>
</organism>
<accession>A0ABU3P1J0</accession>
<sequence length="164" mass="18329">MHQEGTLIDKLYRWTIKATEVACSVLLGCMVVIVFANVVARYYLSASLAWSEELARFMLIWLVFLGAVLAYVHNEHLGLDLLVSKLPRRLAHVAAIVADLLVLLALFLLAKGGYMMTVDSWDWEAPATYLPFGYIYIVIPVVGVIMFLQTILKMAVTVRAIIKG</sequence>
<evidence type="ECO:0000313" key="11">
    <source>
        <dbReference type="EMBL" id="MDT8902914.1"/>
    </source>
</evidence>
<keyword evidence="4" id="KW-0997">Cell inner membrane</keyword>
<evidence type="ECO:0000256" key="7">
    <source>
        <dbReference type="ARBA" id="ARBA00023136"/>
    </source>
</evidence>
<proteinExistence type="inferred from homology"/>
<dbReference type="EMBL" id="JAUOZS010000001">
    <property type="protein sequence ID" value="MDT8902914.1"/>
    <property type="molecule type" value="Genomic_DNA"/>
</dbReference>
<comment type="subcellular location">
    <subcellularLocation>
        <location evidence="1">Cell inner membrane</location>
        <topology evidence="1">Multi-pass membrane protein</topology>
    </subcellularLocation>
</comment>
<keyword evidence="5 9" id="KW-0812">Transmembrane</keyword>
<evidence type="ECO:0000313" key="12">
    <source>
        <dbReference type="Proteomes" id="UP001254848"/>
    </source>
</evidence>
<keyword evidence="12" id="KW-1185">Reference proteome</keyword>
<feature type="domain" description="Tripartite ATP-independent periplasmic transporters DctQ component" evidence="10">
    <location>
        <begin position="30"/>
        <end position="158"/>
    </location>
</feature>
<evidence type="ECO:0000256" key="5">
    <source>
        <dbReference type="ARBA" id="ARBA00022692"/>
    </source>
</evidence>
<dbReference type="RefSeq" id="WP_413781382.1">
    <property type="nucleotide sequence ID" value="NZ_JAUOZS010000001.1"/>
</dbReference>
<dbReference type="InterPro" id="IPR007387">
    <property type="entry name" value="TRAP_DctQ"/>
</dbReference>
<name>A0ABU3P1J0_9FIRM</name>
<keyword evidence="2" id="KW-0813">Transport</keyword>
<feature type="transmembrane region" description="Helical" evidence="9">
    <location>
        <begin position="54"/>
        <end position="72"/>
    </location>
</feature>
<dbReference type="Pfam" id="PF04290">
    <property type="entry name" value="DctQ"/>
    <property type="match status" value="1"/>
</dbReference>
<feature type="transmembrane region" description="Helical" evidence="9">
    <location>
        <begin position="134"/>
        <end position="156"/>
    </location>
</feature>
<keyword evidence="3" id="KW-1003">Cell membrane</keyword>